<reference evidence="4 5" key="1">
    <citation type="submission" date="2015-02" db="EMBL/GenBank/DDBJ databases">
        <title>Genome sequene of Rhodovulum sulfidophilum DSM 2351.</title>
        <authorList>
            <person name="Nagao N."/>
        </authorList>
    </citation>
    <scope>NUCLEOTIDE SEQUENCE [LARGE SCALE GENOMIC DNA]</scope>
    <source>
        <strain evidence="4 5">DSM 2351</strain>
    </source>
</reference>
<feature type="domain" description="Phosphoribosyltransferase" evidence="2">
    <location>
        <begin position="185"/>
        <end position="234"/>
    </location>
</feature>
<feature type="domain" description="Double zinc ribbon" evidence="3">
    <location>
        <begin position="6"/>
        <end position="65"/>
    </location>
</feature>
<name>A0A0D6B7T4_RHOSU</name>
<protein>
    <submittedName>
        <fullName evidence="4">Competence protein F</fullName>
    </submittedName>
</protein>
<comment type="similarity">
    <text evidence="1">Belongs to the ComF/GntX family.</text>
</comment>
<dbReference type="SUPFAM" id="SSF53271">
    <property type="entry name" value="PRTase-like"/>
    <property type="match status" value="1"/>
</dbReference>
<accession>A0A0D6B7T4</accession>
<dbReference type="InterPro" id="IPR029057">
    <property type="entry name" value="PRTase-like"/>
</dbReference>
<dbReference type="Pfam" id="PF00156">
    <property type="entry name" value="Pribosyltran"/>
    <property type="match status" value="1"/>
</dbReference>
<dbReference type="InterPro" id="IPR044005">
    <property type="entry name" value="DZR_2"/>
</dbReference>
<dbReference type="EMBL" id="AP014800">
    <property type="protein sequence ID" value="BAQ71136.1"/>
    <property type="molecule type" value="Genomic_DNA"/>
</dbReference>
<evidence type="ECO:0000313" key="5">
    <source>
        <dbReference type="Proteomes" id="UP000064912"/>
    </source>
</evidence>
<dbReference type="PANTHER" id="PTHR47505">
    <property type="entry name" value="DNA UTILIZATION PROTEIN YHGH"/>
    <property type="match status" value="1"/>
</dbReference>
<dbReference type="AlphaFoldDB" id="A0A0D6B7T4"/>
<dbReference type="InterPro" id="IPR000836">
    <property type="entry name" value="PRTase_dom"/>
</dbReference>
<dbReference type="PANTHER" id="PTHR47505:SF1">
    <property type="entry name" value="DNA UTILIZATION PROTEIN YHGH"/>
    <property type="match status" value="1"/>
</dbReference>
<evidence type="ECO:0000313" key="4">
    <source>
        <dbReference type="EMBL" id="BAQ71136.1"/>
    </source>
</evidence>
<organism evidence="4 5">
    <name type="scientific">Rhodovulum sulfidophilum</name>
    <name type="common">Rhodobacter sulfidophilus</name>
    <dbReference type="NCBI Taxonomy" id="35806"/>
    <lineage>
        <taxon>Bacteria</taxon>
        <taxon>Pseudomonadati</taxon>
        <taxon>Pseudomonadota</taxon>
        <taxon>Alphaproteobacteria</taxon>
        <taxon>Rhodobacterales</taxon>
        <taxon>Paracoccaceae</taxon>
        <taxon>Rhodovulum</taxon>
    </lineage>
</organism>
<proteinExistence type="inferred from homology"/>
<dbReference type="Proteomes" id="UP000064912">
    <property type="component" value="Chromosome"/>
</dbReference>
<gene>
    <name evidence="4" type="primary">comF</name>
    <name evidence="4" type="ORF">NHU_04013</name>
</gene>
<dbReference type="KEGG" id="rsu:NHU_04013"/>
<evidence type="ECO:0000256" key="1">
    <source>
        <dbReference type="ARBA" id="ARBA00008007"/>
    </source>
</evidence>
<evidence type="ECO:0000259" key="2">
    <source>
        <dbReference type="Pfam" id="PF00156"/>
    </source>
</evidence>
<dbReference type="PATRIC" id="fig|35806.4.peg.4114"/>
<dbReference type="eggNOG" id="COG1040">
    <property type="taxonomic scope" value="Bacteria"/>
</dbReference>
<evidence type="ECO:0000259" key="3">
    <source>
        <dbReference type="Pfam" id="PF18912"/>
    </source>
</evidence>
<sequence>MLQSAMRLIYPPRCVACGEPVERDHALCARCWGELDFVTGLVCDACGLPLPGEEADDPVWCDDCLSAPRPWARGRAALLYRGRARGLVLAFKHGDRTDLARAASGWMLRAGRPILVPGMLVAPVPLHRWRLLRRRYNQSALLSRGVAEGAGAEHCPDLLVRLRATRPQEGMNAEARAANQAGAIAVGPRHRGRVAGRTVLLIDDVMTSGATLGAAAGACLAAGAAEVRVLVLARVAKAD</sequence>
<dbReference type="Pfam" id="PF18912">
    <property type="entry name" value="DZR_2"/>
    <property type="match status" value="1"/>
</dbReference>
<dbReference type="Gene3D" id="3.40.50.2020">
    <property type="match status" value="1"/>
</dbReference>
<dbReference type="InterPro" id="IPR051910">
    <property type="entry name" value="ComF/GntX_DNA_util-trans"/>
</dbReference>